<feature type="compositionally biased region" description="Polar residues" evidence="1">
    <location>
        <begin position="326"/>
        <end position="347"/>
    </location>
</feature>
<dbReference type="Pfam" id="PF13749">
    <property type="entry name" value="HATPase_c_4"/>
    <property type="match status" value="1"/>
</dbReference>
<dbReference type="PANTHER" id="PTHR30595">
    <property type="entry name" value="GLPR-RELATED TRANSCRIPTIONAL REPRESSOR"/>
    <property type="match status" value="1"/>
</dbReference>
<dbReference type="PANTHER" id="PTHR30595:SF6">
    <property type="entry name" value="SCHLAFEN ALBA-2 DOMAIN-CONTAINING PROTEIN"/>
    <property type="match status" value="1"/>
</dbReference>
<dbReference type="eggNOG" id="COG2865">
    <property type="taxonomic scope" value="Bacteria"/>
</dbReference>
<accession>A0A080N4C2</accession>
<keyword evidence="3" id="KW-1185">Reference proteome</keyword>
<dbReference type="Gene3D" id="3.30.565.60">
    <property type="match status" value="1"/>
</dbReference>
<evidence type="ECO:0000256" key="1">
    <source>
        <dbReference type="SAM" id="MobiDB-lite"/>
    </source>
</evidence>
<reference evidence="2 3" key="1">
    <citation type="journal article" date="2014" name="Appl. Environ. Microbiol.">
        <title>Genomic encyclopedia of type strains of the genus Bifidobacterium.</title>
        <authorList>
            <person name="Milani C."/>
            <person name="Lugli G.A."/>
            <person name="Duranti S."/>
            <person name="Turroni F."/>
            <person name="Bottacini F."/>
            <person name="Mangifesta M."/>
            <person name="Sanchez B."/>
            <person name="Viappiani A."/>
            <person name="Mancabelli L."/>
            <person name="Taminiau B."/>
            <person name="Delcenserie V."/>
            <person name="Barrangou R."/>
            <person name="Margolles A."/>
            <person name="van Sinderen D."/>
            <person name="Ventura M."/>
        </authorList>
    </citation>
    <scope>NUCLEOTIDE SEQUENCE [LARGE SCALE GENOMIC DNA]</scope>
    <source>
        <strain evidence="2 3">DSM 19703</strain>
    </source>
</reference>
<evidence type="ECO:0000313" key="2">
    <source>
        <dbReference type="EMBL" id="KFF31225.1"/>
    </source>
</evidence>
<feature type="region of interest" description="Disordered" evidence="1">
    <location>
        <begin position="246"/>
        <end position="282"/>
    </location>
</feature>
<feature type="compositionally biased region" description="Basic and acidic residues" evidence="1">
    <location>
        <begin position="255"/>
        <end position="266"/>
    </location>
</feature>
<gene>
    <name evidence="2" type="ORF">BBOMB_0563</name>
</gene>
<dbReference type="InterPro" id="IPR038475">
    <property type="entry name" value="RecG_C_sf"/>
</dbReference>
<name>A0A080N4C2_9BIFI</name>
<dbReference type="Proteomes" id="UP000028730">
    <property type="component" value="Unassembled WGS sequence"/>
</dbReference>
<feature type="compositionally biased region" description="Polar residues" evidence="1">
    <location>
        <begin position="13"/>
        <end position="23"/>
    </location>
</feature>
<evidence type="ECO:0000313" key="3">
    <source>
        <dbReference type="Proteomes" id="UP000028730"/>
    </source>
</evidence>
<feature type="region of interest" description="Disordered" evidence="1">
    <location>
        <begin position="325"/>
        <end position="358"/>
    </location>
</feature>
<proteinExistence type="predicted"/>
<dbReference type="STRING" id="1341695.BBOMB_0563"/>
<organism evidence="2 3">
    <name type="scientific">Bifidobacterium bombi DSM 19703</name>
    <dbReference type="NCBI Taxonomy" id="1341695"/>
    <lineage>
        <taxon>Bacteria</taxon>
        <taxon>Bacillati</taxon>
        <taxon>Actinomycetota</taxon>
        <taxon>Actinomycetes</taxon>
        <taxon>Bifidobacteriales</taxon>
        <taxon>Bifidobacteriaceae</taxon>
        <taxon>Bifidobacterium</taxon>
    </lineage>
</organism>
<dbReference type="AlphaFoldDB" id="A0A080N4C2"/>
<feature type="region of interest" description="Disordered" evidence="1">
    <location>
        <begin position="1"/>
        <end position="32"/>
    </location>
</feature>
<dbReference type="EMBL" id="ATLK01000001">
    <property type="protein sequence ID" value="KFF31225.1"/>
    <property type="molecule type" value="Genomic_DNA"/>
</dbReference>
<comment type="caution">
    <text evidence="2">The sequence shown here is derived from an EMBL/GenBank/DDBJ whole genome shotgun (WGS) entry which is preliminary data.</text>
</comment>
<protein>
    <submittedName>
        <fullName evidence="2">Putative transcriptional regulator</fullName>
    </submittedName>
</protein>
<sequence length="429" mass="47110">MEVQGRTEESYTDESLQAQQGTVTRHDPQTGPWAAPYDHRLSAIQELSFDHAEQTFATAGMTWDESRLSDLHILDENRHYTNTGLLLSDQCPFSIKMTIFASDMKSKVVEKRTLTGSTLSQLDEAVMLLNEHDVDRRWPSQALRESLVNAVVHRDYDMNGPTVINIFPSRIEIVSLGGLVGGLEVNDLLNGVNMPRNPYLASLFSRLGISEDCGTGIRRILESYGDSLASPQVRVGPRSVAMVLPASVREPLTGGDERNDETRSDTNDIDGFDDSGRSEQSRELHAKRYAFPTAHPYITDDPGSALAGARVIAVAPLQTLVLSGDLSGNQRTGAELETSSTDGSRTYDQPGHAKKQREPALPGYELDELEAVALHLFAGRGVQLTRKQVEHSLGLNRKEAKKLLHTLTDAGRLEHLGEPGKGTYKLAKA</sequence>